<feature type="signal peptide" evidence="1">
    <location>
        <begin position="1"/>
        <end position="21"/>
    </location>
</feature>
<evidence type="ECO:0000313" key="3">
    <source>
        <dbReference type="Proteomes" id="UP001258315"/>
    </source>
</evidence>
<name>A0ABU3H0W9_9SPHI</name>
<dbReference type="PROSITE" id="PS51257">
    <property type="entry name" value="PROKAR_LIPOPROTEIN"/>
    <property type="match status" value="1"/>
</dbReference>
<evidence type="ECO:0000313" key="2">
    <source>
        <dbReference type="EMBL" id="MDT3404902.1"/>
    </source>
</evidence>
<feature type="chain" id="PRO_5047101230" description="Lipoprotein" evidence="1">
    <location>
        <begin position="22"/>
        <end position="138"/>
    </location>
</feature>
<dbReference type="RefSeq" id="WP_311952764.1">
    <property type="nucleotide sequence ID" value="NZ_JAVLVU010000001.1"/>
</dbReference>
<organism evidence="2 3">
    <name type="scientific">Mucilaginibacter terrae</name>
    <dbReference type="NCBI Taxonomy" id="1955052"/>
    <lineage>
        <taxon>Bacteria</taxon>
        <taxon>Pseudomonadati</taxon>
        <taxon>Bacteroidota</taxon>
        <taxon>Sphingobacteriia</taxon>
        <taxon>Sphingobacteriales</taxon>
        <taxon>Sphingobacteriaceae</taxon>
        <taxon>Mucilaginibacter</taxon>
    </lineage>
</organism>
<keyword evidence="1" id="KW-0732">Signal</keyword>
<keyword evidence="3" id="KW-1185">Reference proteome</keyword>
<dbReference type="Proteomes" id="UP001258315">
    <property type="component" value="Unassembled WGS sequence"/>
</dbReference>
<sequence length="138" mass="15234">MKKILSVSSLILMLAAASCQKSELKEVVNTDNFKELRQASIAGVNGPTAATINQELTFTVSWPHSGNCEKFSTFKVDTLRDTTRVQLFTTTNPLEDCTGKEVEHSKEFKFTPVKSGTYFLKFIGPNGAKAIVDTLRVE</sequence>
<proteinExistence type="predicted"/>
<protein>
    <recommendedName>
        <fullName evidence="4">Lipoprotein</fullName>
    </recommendedName>
</protein>
<accession>A0ABU3H0W9</accession>
<comment type="caution">
    <text evidence="2">The sequence shown here is derived from an EMBL/GenBank/DDBJ whole genome shotgun (WGS) entry which is preliminary data.</text>
</comment>
<evidence type="ECO:0000256" key="1">
    <source>
        <dbReference type="SAM" id="SignalP"/>
    </source>
</evidence>
<evidence type="ECO:0008006" key="4">
    <source>
        <dbReference type="Google" id="ProtNLM"/>
    </source>
</evidence>
<reference evidence="3" key="1">
    <citation type="submission" date="2023-07" db="EMBL/GenBank/DDBJ databases">
        <title>Functional and genomic diversity of the sorghum phyllosphere microbiome.</title>
        <authorList>
            <person name="Shade A."/>
        </authorList>
    </citation>
    <scope>NUCLEOTIDE SEQUENCE [LARGE SCALE GENOMIC DNA]</scope>
    <source>
        <strain evidence="3">SORGH_AS_0422</strain>
    </source>
</reference>
<gene>
    <name evidence="2" type="ORF">QE417_003974</name>
</gene>
<dbReference type="EMBL" id="JAVLVU010000001">
    <property type="protein sequence ID" value="MDT3404902.1"/>
    <property type="molecule type" value="Genomic_DNA"/>
</dbReference>